<dbReference type="PROSITE" id="PS00409">
    <property type="entry name" value="PROKAR_NTER_METHYL"/>
    <property type="match status" value="1"/>
</dbReference>
<keyword evidence="1" id="KW-0472">Membrane</keyword>
<evidence type="ECO:0000313" key="2">
    <source>
        <dbReference type="EMBL" id="QJD30699.1"/>
    </source>
</evidence>
<dbReference type="InterPro" id="IPR045584">
    <property type="entry name" value="Pilin-like"/>
</dbReference>
<keyword evidence="1" id="KW-1133">Transmembrane helix</keyword>
<evidence type="ECO:0000313" key="3">
    <source>
        <dbReference type="Proteomes" id="UP000503004"/>
    </source>
</evidence>
<evidence type="ECO:0000256" key="1">
    <source>
        <dbReference type="SAM" id="Phobius"/>
    </source>
</evidence>
<dbReference type="AlphaFoldDB" id="A0A858Q9Z7"/>
<name>A0A858Q9Z7_9GAMM</name>
<dbReference type="RefSeq" id="WP_169603975.1">
    <property type="nucleotide sequence ID" value="NZ_CP046565.1"/>
</dbReference>
<dbReference type="KEGG" id="metu:GNH96_12405"/>
<feature type="transmembrane region" description="Helical" evidence="1">
    <location>
        <begin position="6"/>
        <end position="29"/>
    </location>
</feature>
<keyword evidence="3" id="KW-1185">Reference proteome</keyword>
<dbReference type="EMBL" id="CP046565">
    <property type="protein sequence ID" value="QJD30699.1"/>
    <property type="molecule type" value="Genomic_DNA"/>
</dbReference>
<accession>A0A858Q9Z7</accession>
<dbReference type="NCBIfam" id="TIGR02532">
    <property type="entry name" value="IV_pilin_GFxxxE"/>
    <property type="match status" value="1"/>
</dbReference>
<sequence>MAPRGFTLIEVLIATSLLAVMSLILTASLRMAAASWEKGEVSVERASRALVVQEFLRARLTSAFPIREPGEMNRMVLAFRGGPQTLSFVSTLPAYVRGGLHRFRLYLAQREEGMDLRVAVLPLTNSPQDPVTPIDDVLVLEGVEQFRLSYLGQNERTGDLAWVEEWNELAMPRMVRLAIKPEGEDPWPPLMVAPRLDMAR</sequence>
<dbReference type="Proteomes" id="UP000503004">
    <property type="component" value="Chromosome"/>
</dbReference>
<dbReference type="SUPFAM" id="SSF54523">
    <property type="entry name" value="Pili subunits"/>
    <property type="match status" value="1"/>
</dbReference>
<dbReference type="InterPro" id="IPR012902">
    <property type="entry name" value="N_methyl_site"/>
</dbReference>
<gene>
    <name evidence="2" type="ORF">GNH96_12405</name>
</gene>
<dbReference type="Pfam" id="PF07963">
    <property type="entry name" value="N_methyl"/>
    <property type="match status" value="1"/>
</dbReference>
<organism evidence="2 3">
    <name type="scientific">Methylococcus geothermalis</name>
    <dbReference type="NCBI Taxonomy" id="2681310"/>
    <lineage>
        <taxon>Bacteria</taxon>
        <taxon>Pseudomonadati</taxon>
        <taxon>Pseudomonadota</taxon>
        <taxon>Gammaproteobacteria</taxon>
        <taxon>Methylococcales</taxon>
        <taxon>Methylococcaceae</taxon>
        <taxon>Methylococcus</taxon>
    </lineage>
</organism>
<proteinExistence type="predicted"/>
<protein>
    <submittedName>
        <fullName evidence="2">Prepilin-type N-terminal cleavage/methylation domain-containing protein</fullName>
    </submittedName>
</protein>
<keyword evidence="1" id="KW-0812">Transmembrane</keyword>
<reference evidence="3" key="1">
    <citation type="submission" date="2019-12" db="EMBL/GenBank/DDBJ databases">
        <authorList>
            <person name="Awala S.I."/>
            <person name="Rhee S.K."/>
        </authorList>
    </citation>
    <scope>NUCLEOTIDE SEQUENCE [LARGE SCALE GENOMIC DNA]</scope>
    <source>
        <strain evidence="3">IM1</strain>
    </source>
</reference>